<dbReference type="PROSITE" id="PS51318">
    <property type="entry name" value="TAT"/>
    <property type="match status" value="1"/>
</dbReference>
<reference evidence="7" key="1">
    <citation type="submission" date="2017-06" db="EMBL/GenBank/DDBJ databases">
        <authorList>
            <person name="Varghese N."/>
            <person name="Submissions S."/>
        </authorList>
    </citation>
    <scope>NUCLEOTIDE SEQUENCE [LARGE SCALE GENOMIC DNA]</scope>
    <source>
        <strain evidence="7">LNB2</strain>
    </source>
</reference>
<dbReference type="SMART" id="SM00028">
    <property type="entry name" value="TPR"/>
    <property type="match status" value="7"/>
</dbReference>
<keyword evidence="2 3" id="KW-0802">TPR repeat</keyword>
<keyword evidence="7" id="KW-1185">Reference proteome</keyword>
<dbReference type="Proteomes" id="UP000198281">
    <property type="component" value="Unassembled WGS sequence"/>
</dbReference>
<dbReference type="InterPro" id="IPR024983">
    <property type="entry name" value="CHAT_dom"/>
</dbReference>
<dbReference type="Pfam" id="PF13424">
    <property type="entry name" value="TPR_12"/>
    <property type="match status" value="4"/>
</dbReference>
<evidence type="ECO:0000256" key="3">
    <source>
        <dbReference type="PROSITE-ProRule" id="PRU00339"/>
    </source>
</evidence>
<dbReference type="AlphaFoldDB" id="A0A239CHI1"/>
<name>A0A239CHI1_9SPHN</name>
<dbReference type="SUPFAM" id="SSF48452">
    <property type="entry name" value="TPR-like"/>
    <property type="match status" value="4"/>
</dbReference>
<keyword evidence="1" id="KW-0677">Repeat</keyword>
<feature type="chain" id="PRO_5012241035" evidence="4">
    <location>
        <begin position="35"/>
        <end position="1069"/>
    </location>
</feature>
<protein>
    <submittedName>
        <fullName evidence="6">Tetratricopeptide repeat-containing protein</fullName>
    </submittedName>
</protein>
<evidence type="ECO:0000313" key="6">
    <source>
        <dbReference type="EMBL" id="SNS19570.1"/>
    </source>
</evidence>
<dbReference type="PROSITE" id="PS50005">
    <property type="entry name" value="TPR"/>
    <property type="match status" value="1"/>
</dbReference>
<dbReference type="PANTHER" id="PTHR45641:SF19">
    <property type="entry name" value="NEPHROCYSTIN-3"/>
    <property type="match status" value="1"/>
</dbReference>
<dbReference type="Pfam" id="PF13374">
    <property type="entry name" value="TPR_10"/>
    <property type="match status" value="2"/>
</dbReference>
<gene>
    <name evidence="6" type="ORF">SAMN06295912_102214</name>
</gene>
<dbReference type="Gene3D" id="1.25.40.10">
    <property type="entry name" value="Tetratricopeptide repeat domain"/>
    <property type="match status" value="3"/>
</dbReference>
<proteinExistence type="predicted"/>
<dbReference type="OrthoDB" id="9787760at2"/>
<evidence type="ECO:0000256" key="4">
    <source>
        <dbReference type="SAM" id="SignalP"/>
    </source>
</evidence>
<evidence type="ECO:0000259" key="5">
    <source>
        <dbReference type="Pfam" id="PF12770"/>
    </source>
</evidence>
<feature type="domain" description="CHAT" evidence="5">
    <location>
        <begin position="727"/>
        <end position="1065"/>
    </location>
</feature>
<feature type="signal peptide" evidence="4">
    <location>
        <begin position="1"/>
        <end position="34"/>
    </location>
</feature>
<dbReference type="Pfam" id="PF12770">
    <property type="entry name" value="CHAT"/>
    <property type="match status" value="1"/>
</dbReference>
<dbReference type="InterPro" id="IPR006311">
    <property type="entry name" value="TAT_signal"/>
</dbReference>
<dbReference type="EMBL" id="FZOS01000002">
    <property type="protein sequence ID" value="SNS19570.1"/>
    <property type="molecule type" value="Genomic_DNA"/>
</dbReference>
<keyword evidence="4" id="KW-0732">Signal</keyword>
<evidence type="ECO:0000313" key="7">
    <source>
        <dbReference type="Proteomes" id="UP000198281"/>
    </source>
</evidence>
<feature type="repeat" description="TPR" evidence="3">
    <location>
        <begin position="185"/>
        <end position="218"/>
    </location>
</feature>
<dbReference type="PANTHER" id="PTHR45641">
    <property type="entry name" value="TETRATRICOPEPTIDE REPEAT PROTEIN (AFU_ORTHOLOGUE AFUA_6G03870)"/>
    <property type="match status" value="1"/>
</dbReference>
<sequence>MTPSRSAARRHALLLSACLIALAPLLAAPVLAQAAGGRSVDPASIPPLRAPTAAEQAQIERITAALETATAERRWADAVALGKQALAIEETTAGPDHPEVAGTQALIAGWLANQDKFAEADPYYQRSYAIFAKRLGDGHPLTMTAANNLATNYQALGRFADAQPIYQQVLDASIATYGAKHKRVALAYNNLGFNLARQGRYAEAKAYYDKALATADGAMAADDVDRALILNNVAASLDALGRPIEAEPLYRQALALRLAKLGDKDPRVAVSYNNLGYNLNAQGRYPEAGPAYRRALDIRVARDPQARATATSYNNVAHNLNRQGRYAEAAPLYARALAIWEKTYGPDHPITAIGLSNVAVNMERMGKAADAQPLFERALKIRQATLGATHPDIATGQIKLAHDLASQKKYAQAAPLYEQGVAARRSLLGPQHPALAEALTDQADMLADMGPAQRGKAVASAREAVEIVRLRRAARLSGEAAGEAGGIQQTLARVGAEDATRIDPLAGAFGSMLRAAWLRGGDAAGEAPALRAEAFTAAQDLGTSAAAQTMAQTAARFAAGSDTLAGQVRRQQDLSAKAREIDARLLDALTKGDVARANAARTELASTAASLSAANRQLRKDYPDYAELVQPGALSIAEAQARLKPDEAVLLVISSGADVYSFAVTKENAAWARADGAAPRIAKGVERLRCQVDTLTCPRSASDVDLNAGAPANSPFVAKGYPAFDRPTAYALYRDLVAPVEATLQGRRTVYVVTSGALAGLPLGLLPTAAPAPGEDGADPKILEATPWLADRYALSNLPSVSVLRAMRRSAAAGAGFIGYGAPVLDGPDKSGRGLDPNVSAFSPAGPDGIPLANPVMLRTLSPLPGTATELSAMAKTLKASAREIHLGNQATEGSVRSDPAIRKTRILAFATHGVLPGELSGLEEPGLVFTPPASPSTRDDGLLTASEVSRMSLSADFVILSACNTASTDGTPGADSLSSLARSFIYAGASALLASHWRVADDSTAALTVETLGLRQADASLSRADALKAAMAAIRTGKRADGSAVPGWTDGWTHPAAWAPFTVISGGE</sequence>
<evidence type="ECO:0000256" key="2">
    <source>
        <dbReference type="ARBA" id="ARBA00022803"/>
    </source>
</evidence>
<dbReference type="InterPro" id="IPR019734">
    <property type="entry name" value="TPR_rpt"/>
</dbReference>
<dbReference type="InterPro" id="IPR011990">
    <property type="entry name" value="TPR-like_helical_dom_sf"/>
</dbReference>
<accession>A0A239CHI1</accession>
<dbReference type="RefSeq" id="WP_089218207.1">
    <property type="nucleotide sequence ID" value="NZ_FZOS01000002.1"/>
</dbReference>
<organism evidence="6 7">
    <name type="scientific">Edaphosphingomonas laterariae</name>
    <dbReference type="NCBI Taxonomy" id="861865"/>
    <lineage>
        <taxon>Bacteria</taxon>
        <taxon>Pseudomonadati</taxon>
        <taxon>Pseudomonadota</taxon>
        <taxon>Alphaproteobacteria</taxon>
        <taxon>Sphingomonadales</taxon>
        <taxon>Rhizorhabdaceae</taxon>
        <taxon>Edaphosphingomonas</taxon>
    </lineage>
</organism>
<evidence type="ECO:0000256" key="1">
    <source>
        <dbReference type="ARBA" id="ARBA00022737"/>
    </source>
</evidence>